<reference evidence="2" key="1">
    <citation type="submission" date="2013-08" db="EMBL/GenBank/DDBJ databases">
        <authorList>
            <person name="Mendez C."/>
            <person name="Richter M."/>
            <person name="Ferrer M."/>
            <person name="Sanchez J."/>
        </authorList>
    </citation>
    <scope>NUCLEOTIDE SEQUENCE</scope>
</reference>
<dbReference type="PANTHER" id="PTHR46889">
    <property type="entry name" value="TRANSPOSASE INSF FOR INSERTION SEQUENCE IS3B-RELATED"/>
    <property type="match status" value="1"/>
</dbReference>
<evidence type="ECO:0000259" key="1">
    <source>
        <dbReference type="PROSITE" id="PS50994"/>
    </source>
</evidence>
<dbReference type="PROSITE" id="PS50994">
    <property type="entry name" value="INTEGRASE"/>
    <property type="match status" value="1"/>
</dbReference>
<dbReference type="InterPro" id="IPR012337">
    <property type="entry name" value="RNaseH-like_sf"/>
</dbReference>
<dbReference type="Gene3D" id="3.30.420.10">
    <property type="entry name" value="Ribonuclease H-like superfamily/Ribonuclease H"/>
    <property type="match status" value="1"/>
</dbReference>
<dbReference type="SUPFAM" id="SSF53098">
    <property type="entry name" value="Ribonuclease H-like"/>
    <property type="match status" value="1"/>
</dbReference>
<dbReference type="PANTHER" id="PTHR46889:SF4">
    <property type="entry name" value="TRANSPOSASE INSO FOR INSERTION SEQUENCE ELEMENT IS911B-RELATED"/>
    <property type="match status" value="1"/>
</dbReference>
<accession>T1C1I2</accession>
<dbReference type="InterPro" id="IPR036397">
    <property type="entry name" value="RNaseH_sf"/>
</dbReference>
<organism evidence="2">
    <name type="scientific">mine drainage metagenome</name>
    <dbReference type="NCBI Taxonomy" id="410659"/>
    <lineage>
        <taxon>unclassified sequences</taxon>
        <taxon>metagenomes</taxon>
        <taxon>ecological metagenomes</taxon>
    </lineage>
</organism>
<proteinExistence type="predicted"/>
<feature type="domain" description="Integrase catalytic" evidence="1">
    <location>
        <begin position="9"/>
        <end position="174"/>
    </location>
</feature>
<dbReference type="AlphaFoldDB" id="T1C1I2"/>
<dbReference type="InterPro" id="IPR050900">
    <property type="entry name" value="Transposase_IS3/IS150/IS904"/>
</dbReference>
<reference evidence="2" key="2">
    <citation type="journal article" date="2014" name="ISME J.">
        <title>Microbial stratification in low pH oxic and suboxic macroscopic growths along an acid mine drainage.</title>
        <authorList>
            <person name="Mendez-Garcia C."/>
            <person name="Mesa V."/>
            <person name="Sprenger R.R."/>
            <person name="Richter M."/>
            <person name="Diez M.S."/>
            <person name="Solano J."/>
            <person name="Bargiela R."/>
            <person name="Golyshina O.V."/>
            <person name="Manteca A."/>
            <person name="Ramos J.L."/>
            <person name="Gallego J.R."/>
            <person name="Llorente I."/>
            <person name="Martins Dos Santos V.A."/>
            <person name="Jensen O.N."/>
            <person name="Pelaez A.I."/>
            <person name="Sanchez J."/>
            <person name="Ferrer M."/>
        </authorList>
    </citation>
    <scope>NUCLEOTIDE SEQUENCE</scope>
</reference>
<dbReference type="Pfam" id="PF00665">
    <property type="entry name" value="rve"/>
    <property type="match status" value="1"/>
</dbReference>
<comment type="caution">
    <text evidence="2">The sequence shown here is derived from an EMBL/GenBank/DDBJ whole genome shotgun (WGS) entry which is preliminary data.</text>
</comment>
<feature type="non-terminal residue" evidence="2">
    <location>
        <position position="1"/>
    </location>
</feature>
<sequence>AASRGAPSAGEAPNEVWTWDITKLPTLRRGVYLSLYVVLDLFSRLALAWMISAKENSALACQLMREASARYRIAPDTLTIHQDRGAPMIAHTYLDLMSELGITASHSRPRVSNDNPFSESAFKTQKYQPDYPGRFADIVHANRWCGEYFPWYNLEHHHAGLAGFTPEQVYTGRYRAIAERKQRALDAQYARHPERFVRGRPSVPMPPTVVSINPIIETEEAQAPAGAVNFPTLTAAGAESKCTLSENQLSKTG</sequence>
<dbReference type="InterPro" id="IPR001584">
    <property type="entry name" value="Integrase_cat-core"/>
</dbReference>
<dbReference type="GO" id="GO:0003676">
    <property type="term" value="F:nucleic acid binding"/>
    <property type="evidence" value="ECO:0007669"/>
    <property type="project" value="InterPro"/>
</dbReference>
<evidence type="ECO:0000313" key="2">
    <source>
        <dbReference type="EMBL" id="EQD74728.1"/>
    </source>
</evidence>
<gene>
    <name evidence="2" type="ORF">B1A_04330</name>
</gene>
<protein>
    <submittedName>
        <fullName evidence="2">Transposase</fullName>
    </submittedName>
</protein>
<dbReference type="EMBL" id="AUZX01003138">
    <property type="protein sequence ID" value="EQD74728.1"/>
    <property type="molecule type" value="Genomic_DNA"/>
</dbReference>
<name>T1C1I2_9ZZZZ</name>
<dbReference type="GO" id="GO:0015074">
    <property type="term" value="P:DNA integration"/>
    <property type="evidence" value="ECO:0007669"/>
    <property type="project" value="InterPro"/>
</dbReference>